<keyword evidence="3" id="KW-0238">DNA-binding</keyword>
<evidence type="ECO:0000313" key="5">
    <source>
        <dbReference type="EMBL" id="GAH17324.1"/>
    </source>
</evidence>
<evidence type="ECO:0000256" key="2">
    <source>
        <dbReference type="ARBA" id="ARBA00022840"/>
    </source>
</evidence>
<dbReference type="GO" id="GO:0006298">
    <property type="term" value="P:mismatch repair"/>
    <property type="evidence" value="ECO:0007669"/>
    <property type="project" value="InterPro"/>
</dbReference>
<dbReference type="EMBL" id="BART01033107">
    <property type="protein sequence ID" value="GAH17324.1"/>
    <property type="molecule type" value="Genomic_DNA"/>
</dbReference>
<keyword evidence="1" id="KW-0547">Nucleotide-binding</keyword>
<dbReference type="AlphaFoldDB" id="X1EJM1"/>
<gene>
    <name evidence="5" type="ORF">S01H4_57008</name>
</gene>
<organism evidence="5">
    <name type="scientific">marine sediment metagenome</name>
    <dbReference type="NCBI Taxonomy" id="412755"/>
    <lineage>
        <taxon>unclassified sequences</taxon>
        <taxon>metagenomes</taxon>
        <taxon>ecological metagenomes</taxon>
    </lineage>
</organism>
<reference evidence="5" key="1">
    <citation type="journal article" date="2014" name="Front. Microbiol.">
        <title>High frequency of phylogenetically diverse reductive dehalogenase-homologous genes in deep subseafloor sedimentary metagenomes.</title>
        <authorList>
            <person name="Kawai M."/>
            <person name="Futagami T."/>
            <person name="Toyoda A."/>
            <person name="Takaki Y."/>
            <person name="Nishi S."/>
            <person name="Hori S."/>
            <person name="Arai W."/>
            <person name="Tsubouchi T."/>
            <person name="Morono Y."/>
            <person name="Uchiyama I."/>
            <person name="Ito T."/>
            <person name="Fujiyama A."/>
            <person name="Inagaki F."/>
            <person name="Takami H."/>
        </authorList>
    </citation>
    <scope>NUCLEOTIDE SEQUENCE</scope>
    <source>
        <strain evidence="5">Expedition CK06-06</strain>
    </source>
</reference>
<comment type="caution">
    <text evidence="5">The sequence shown here is derived from an EMBL/GenBank/DDBJ whole genome shotgun (WGS) entry which is preliminary data.</text>
</comment>
<dbReference type="GO" id="GO:0005524">
    <property type="term" value="F:ATP binding"/>
    <property type="evidence" value="ECO:0007669"/>
    <property type="project" value="UniProtKB-KW"/>
</dbReference>
<name>X1EJM1_9ZZZZ</name>
<accession>X1EJM1</accession>
<protein>
    <recommendedName>
        <fullName evidence="4">DNA mismatch repair proteins mutS family domain-containing protein</fullName>
    </recommendedName>
</protein>
<feature type="domain" description="DNA mismatch repair proteins mutS family" evidence="4">
    <location>
        <begin position="4"/>
        <end position="20"/>
    </location>
</feature>
<dbReference type="InterPro" id="IPR000432">
    <property type="entry name" value="DNA_mismatch_repair_MutS_C"/>
</dbReference>
<evidence type="ECO:0000259" key="4">
    <source>
        <dbReference type="PROSITE" id="PS00486"/>
    </source>
</evidence>
<evidence type="ECO:0000256" key="1">
    <source>
        <dbReference type="ARBA" id="ARBA00022741"/>
    </source>
</evidence>
<keyword evidence="2" id="KW-0067">ATP-binding</keyword>
<sequence length="44" mass="4695">RIKALIIIDELGRGTSTSDGQSIALAGTKQPICAIMHINATCRR</sequence>
<dbReference type="InterPro" id="IPR027417">
    <property type="entry name" value="P-loop_NTPase"/>
</dbReference>
<dbReference type="PROSITE" id="PS00486">
    <property type="entry name" value="DNA_MISMATCH_REPAIR_2"/>
    <property type="match status" value="1"/>
</dbReference>
<dbReference type="GO" id="GO:0030983">
    <property type="term" value="F:mismatched DNA binding"/>
    <property type="evidence" value="ECO:0007669"/>
    <property type="project" value="InterPro"/>
</dbReference>
<proteinExistence type="predicted"/>
<dbReference type="Pfam" id="PF00488">
    <property type="entry name" value="MutS_V"/>
    <property type="match status" value="1"/>
</dbReference>
<evidence type="ECO:0000256" key="3">
    <source>
        <dbReference type="ARBA" id="ARBA00023125"/>
    </source>
</evidence>
<dbReference type="Gene3D" id="3.40.50.300">
    <property type="entry name" value="P-loop containing nucleotide triphosphate hydrolases"/>
    <property type="match status" value="1"/>
</dbReference>
<feature type="non-terminal residue" evidence="5">
    <location>
        <position position="1"/>
    </location>
</feature>